<dbReference type="EMBL" id="JACRSY010000004">
    <property type="protein sequence ID" value="MBC8578657.1"/>
    <property type="molecule type" value="Genomic_DNA"/>
</dbReference>
<protein>
    <submittedName>
        <fullName evidence="2">M48 family metallopeptidase</fullName>
    </submittedName>
</protein>
<name>A0A926EI80_9FIRM</name>
<dbReference type="CDD" id="cd07344">
    <property type="entry name" value="M48_yhfN_like"/>
    <property type="match status" value="1"/>
</dbReference>
<dbReference type="InterPro" id="IPR002725">
    <property type="entry name" value="YgjP-like_metallopeptidase"/>
</dbReference>
<evidence type="ECO:0000313" key="2">
    <source>
        <dbReference type="EMBL" id="MBC8578657.1"/>
    </source>
</evidence>
<keyword evidence="3" id="KW-1185">Reference proteome</keyword>
<comment type="caution">
    <text evidence="2">The sequence shown here is derived from an EMBL/GenBank/DDBJ whole genome shotgun (WGS) entry which is preliminary data.</text>
</comment>
<dbReference type="Gene3D" id="3.30.2010.10">
    <property type="entry name" value="Metalloproteases ('zincins'), catalytic domain"/>
    <property type="match status" value="1"/>
</dbReference>
<evidence type="ECO:0000313" key="3">
    <source>
        <dbReference type="Proteomes" id="UP000655830"/>
    </source>
</evidence>
<accession>A0A926EI80</accession>
<dbReference type="AlphaFoldDB" id="A0A926EI80"/>
<dbReference type="InterPro" id="IPR053136">
    <property type="entry name" value="UTP_pyrophosphatase-like"/>
</dbReference>
<dbReference type="PANTHER" id="PTHR30399:SF1">
    <property type="entry name" value="UTP PYROPHOSPHATASE"/>
    <property type="match status" value="1"/>
</dbReference>
<organism evidence="2 3">
    <name type="scientific">Zhenhengia yiwuensis</name>
    <dbReference type="NCBI Taxonomy" id="2763666"/>
    <lineage>
        <taxon>Bacteria</taxon>
        <taxon>Bacillati</taxon>
        <taxon>Bacillota</taxon>
        <taxon>Clostridia</taxon>
        <taxon>Lachnospirales</taxon>
        <taxon>Lachnospiraceae</taxon>
        <taxon>Zhenhengia</taxon>
    </lineage>
</organism>
<dbReference type="RefSeq" id="WP_177670137.1">
    <property type="nucleotide sequence ID" value="NZ_JACRSY010000004.1"/>
</dbReference>
<dbReference type="Pfam" id="PF01863">
    <property type="entry name" value="YgjP-like"/>
    <property type="match status" value="1"/>
</dbReference>
<dbReference type="PANTHER" id="PTHR30399">
    <property type="entry name" value="UNCHARACTERIZED PROTEIN YGJP"/>
    <property type="match status" value="1"/>
</dbReference>
<feature type="domain" description="YgjP-like metallopeptidase" evidence="1">
    <location>
        <begin position="10"/>
        <end position="215"/>
    </location>
</feature>
<gene>
    <name evidence="2" type="ORF">H8718_03825</name>
</gene>
<evidence type="ECO:0000259" key="1">
    <source>
        <dbReference type="Pfam" id="PF01863"/>
    </source>
</evidence>
<sequence length="222" mass="25830">MYKIIRQRRKSVTIHIEDDLSIVVKAPYDISHEEIDKIVTKHEVWINKTIRDKENLARRKDWLHNGEILYLGKKLQVCIDEEPTGKVAVSVADGVLTIVTPNKKDHFLIKTQLEMYTKEQALKLFTTLTDKYCNLLGCKYSSLTLRKQKTRWGSCSSKGGLSYNIRLMSAPIEVIEYVVLHEVMHLIYFDHSKAFWNAIAKVMPDYKTRQSYLKEQGNILDI</sequence>
<proteinExistence type="predicted"/>
<reference evidence="2" key="1">
    <citation type="submission" date="2020-08" db="EMBL/GenBank/DDBJ databases">
        <title>Genome public.</title>
        <authorList>
            <person name="Liu C."/>
            <person name="Sun Q."/>
        </authorList>
    </citation>
    <scope>NUCLEOTIDE SEQUENCE</scope>
    <source>
        <strain evidence="2">NSJ-12</strain>
    </source>
</reference>
<dbReference type="Proteomes" id="UP000655830">
    <property type="component" value="Unassembled WGS sequence"/>
</dbReference>